<keyword evidence="2" id="KW-1185">Reference proteome</keyword>
<reference evidence="1 2" key="1">
    <citation type="submission" date="2016-09" db="EMBL/GenBank/DDBJ databases">
        <title>Vagococcus teuberi sp. nov., isolated from the Malian artisanal sour milk fene.</title>
        <authorList>
            <person name="Wullschleger S."/>
            <person name="Seifert C."/>
            <person name="Baumgartner S."/>
            <person name="Lacroix C."/>
            <person name="Bonfoh B."/>
            <person name="Stevens M.J."/>
            <person name="Meile L."/>
        </authorList>
    </citation>
    <scope>NUCLEOTIDE SEQUENCE [LARGE SCALE GENOMIC DNA]</scope>
    <source>
        <strain evidence="1 2">DSM 21459</strain>
    </source>
</reference>
<gene>
    <name evidence="1" type="ORF">BHY08_05825</name>
</gene>
<dbReference type="EMBL" id="CP017267">
    <property type="protein sequence ID" value="APB31388.1"/>
    <property type="molecule type" value="Genomic_DNA"/>
</dbReference>
<name>A0A1J0A633_9ENTE</name>
<evidence type="ECO:0000313" key="2">
    <source>
        <dbReference type="Proteomes" id="UP000191200"/>
    </source>
</evidence>
<proteinExistence type="predicted"/>
<dbReference type="KEGG" id="vte:BHY08_05825"/>
<accession>A0A1J0A633</accession>
<evidence type="ECO:0000313" key="1">
    <source>
        <dbReference type="EMBL" id="APB31388.1"/>
    </source>
</evidence>
<dbReference type="Proteomes" id="UP000191200">
    <property type="component" value="Chromosome"/>
</dbReference>
<sequence length="106" mass="12235">MTQEEMDVLTKHLSADKQFIHDGYYRLRELDERTYEFAFLVADACGATSVHPQITIEKQGDTWQAVKLLDFVSTPVETIVYSQETAQELSERLEQLCKQTLHAINQ</sequence>
<protein>
    <submittedName>
        <fullName evidence="1">Uncharacterized protein</fullName>
    </submittedName>
</protein>
<dbReference type="RefSeq" id="WP_071456983.1">
    <property type="nucleotide sequence ID" value="NZ_CP017267.1"/>
</dbReference>
<dbReference type="STRING" id="519472.BHY08_05825"/>
<dbReference type="AlphaFoldDB" id="A0A1J0A633"/>
<organism evidence="1 2">
    <name type="scientific">Vagococcus teuberi</name>
    <dbReference type="NCBI Taxonomy" id="519472"/>
    <lineage>
        <taxon>Bacteria</taxon>
        <taxon>Bacillati</taxon>
        <taxon>Bacillota</taxon>
        <taxon>Bacilli</taxon>
        <taxon>Lactobacillales</taxon>
        <taxon>Enterococcaceae</taxon>
        <taxon>Vagococcus</taxon>
    </lineage>
</organism>
<dbReference type="OrthoDB" id="2223244at2"/>